<evidence type="ECO:0000313" key="3">
    <source>
        <dbReference type="EMBL" id="CAJ1408128.1"/>
    </source>
</evidence>
<keyword evidence="2" id="KW-0812">Transmembrane</keyword>
<feature type="region of interest" description="Disordered" evidence="1">
    <location>
        <begin position="134"/>
        <end position="182"/>
    </location>
</feature>
<proteinExistence type="predicted"/>
<keyword evidence="2" id="KW-1133">Transmembrane helix</keyword>
<protein>
    <recommendedName>
        <fullName evidence="5">Transmembrane protein</fullName>
    </recommendedName>
</protein>
<evidence type="ECO:0008006" key="5">
    <source>
        <dbReference type="Google" id="ProtNLM"/>
    </source>
</evidence>
<evidence type="ECO:0000313" key="4">
    <source>
        <dbReference type="Proteomes" id="UP001178507"/>
    </source>
</evidence>
<feature type="transmembrane region" description="Helical" evidence="2">
    <location>
        <begin position="12"/>
        <end position="35"/>
    </location>
</feature>
<reference evidence="3" key="1">
    <citation type="submission" date="2023-08" db="EMBL/GenBank/DDBJ databases">
        <authorList>
            <person name="Chen Y."/>
            <person name="Shah S."/>
            <person name="Dougan E. K."/>
            <person name="Thang M."/>
            <person name="Chan C."/>
        </authorList>
    </citation>
    <scope>NUCLEOTIDE SEQUENCE</scope>
</reference>
<feature type="compositionally biased region" description="Low complexity" evidence="1">
    <location>
        <begin position="159"/>
        <end position="182"/>
    </location>
</feature>
<evidence type="ECO:0000256" key="1">
    <source>
        <dbReference type="SAM" id="MobiDB-lite"/>
    </source>
</evidence>
<sequence>MASRADQCMSTCIMPFFLLALIAALFDVFNVIQILSAPYPGAGNMFSQDCPKPVPAILRKNTTIYLKDAAVNGTAAYVVPQNTQVDLPRNICSAAWVVGNVALLLGTLLDIVAARVGYKMFKISMELMQDPSQGGLGQLMMTQQGGAGPGDEGGPGPRPQRQQPARQQGFQPFQGSGQTLTA</sequence>
<name>A0AA36NLV3_9DINO</name>
<accession>A0AA36NLV3</accession>
<dbReference type="EMBL" id="CAUJNA010003705">
    <property type="protein sequence ID" value="CAJ1408128.1"/>
    <property type="molecule type" value="Genomic_DNA"/>
</dbReference>
<dbReference type="Proteomes" id="UP001178507">
    <property type="component" value="Unassembled WGS sequence"/>
</dbReference>
<feature type="transmembrane region" description="Helical" evidence="2">
    <location>
        <begin position="94"/>
        <end position="118"/>
    </location>
</feature>
<comment type="caution">
    <text evidence="3">The sequence shown here is derived from an EMBL/GenBank/DDBJ whole genome shotgun (WGS) entry which is preliminary data.</text>
</comment>
<keyword evidence="4" id="KW-1185">Reference proteome</keyword>
<organism evidence="3 4">
    <name type="scientific">Effrenium voratum</name>
    <dbReference type="NCBI Taxonomy" id="2562239"/>
    <lineage>
        <taxon>Eukaryota</taxon>
        <taxon>Sar</taxon>
        <taxon>Alveolata</taxon>
        <taxon>Dinophyceae</taxon>
        <taxon>Suessiales</taxon>
        <taxon>Symbiodiniaceae</taxon>
        <taxon>Effrenium</taxon>
    </lineage>
</organism>
<evidence type="ECO:0000256" key="2">
    <source>
        <dbReference type="SAM" id="Phobius"/>
    </source>
</evidence>
<dbReference type="AlphaFoldDB" id="A0AA36NLV3"/>
<gene>
    <name evidence="3" type="ORF">EVOR1521_LOCUS29645</name>
</gene>
<keyword evidence="2" id="KW-0472">Membrane</keyword>
<feature type="compositionally biased region" description="Gly residues" evidence="1">
    <location>
        <begin position="145"/>
        <end position="155"/>
    </location>
</feature>